<evidence type="ECO:0000256" key="3">
    <source>
        <dbReference type="ARBA" id="ARBA00022692"/>
    </source>
</evidence>
<dbReference type="GO" id="GO:0006612">
    <property type="term" value="P:protein targeting to membrane"/>
    <property type="evidence" value="ECO:0007669"/>
    <property type="project" value="TreeGrafter"/>
</dbReference>
<feature type="compositionally biased region" description="Low complexity" evidence="11">
    <location>
        <begin position="84"/>
        <end position="93"/>
    </location>
</feature>
<dbReference type="GO" id="GO:0005794">
    <property type="term" value="C:Golgi apparatus"/>
    <property type="evidence" value="ECO:0007669"/>
    <property type="project" value="TreeGrafter"/>
</dbReference>
<keyword evidence="3 10" id="KW-0812">Transmembrane</keyword>
<feature type="compositionally biased region" description="Polar residues" evidence="11">
    <location>
        <begin position="192"/>
        <end position="203"/>
    </location>
</feature>
<evidence type="ECO:0000256" key="8">
    <source>
        <dbReference type="ARBA" id="ARBA00023315"/>
    </source>
</evidence>
<evidence type="ECO:0000256" key="2">
    <source>
        <dbReference type="ARBA" id="ARBA00022679"/>
    </source>
</evidence>
<comment type="similarity">
    <text evidence="10">Belongs to the DHHC palmitoyltransferase family.</text>
</comment>
<evidence type="ECO:0000256" key="6">
    <source>
        <dbReference type="ARBA" id="ARBA00023139"/>
    </source>
</evidence>
<feature type="transmembrane region" description="Helical" evidence="10">
    <location>
        <begin position="579"/>
        <end position="600"/>
    </location>
</feature>
<dbReference type="GO" id="GO:0019706">
    <property type="term" value="F:protein-cysteine S-palmitoyltransferase activity"/>
    <property type="evidence" value="ECO:0007669"/>
    <property type="project" value="UniProtKB-EC"/>
</dbReference>
<dbReference type="EC" id="2.3.1.225" evidence="10"/>
<dbReference type="GO" id="GO:0016020">
    <property type="term" value="C:membrane"/>
    <property type="evidence" value="ECO:0007669"/>
    <property type="project" value="UniProtKB-SubCell"/>
</dbReference>
<feature type="compositionally biased region" description="Basic residues" evidence="11">
    <location>
        <begin position="330"/>
        <end position="342"/>
    </location>
</feature>
<comment type="domain">
    <text evidence="10">The DHHC domain is required for palmitoyltransferase activity.</text>
</comment>
<comment type="subcellular location">
    <subcellularLocation>
        <location evidence="1">Membrane</location>
        <topology evidence="1">Multi-pass membrane protein</topology>
    </subcellularLocation>
</comment>
<dbReference type="PROSITE" id="PS50216">
    <property type="entry name" value="DHHC"/>
    <property type="match status" value="1"/>
</dbReference>
<evidence type="ECO:0000256" key="5">
    <source>
        <dbReference type="ARBA" id="ARBA00023136"/>
    </source>
</evidence>
<feature type="transmembrane region" description="Helical" evidence="10">
    <location>
        <begin position="390"/>
        <end position="417"/>
    </location>
</feature>
<dbReference type="PANTHER" id="PTHR22883:SF488">
    <property type="entry name" value="PALMITOYLTRANSFERASE"/>
    <property type="match status" value="1"/>
</dbReference>
<evidence type="ECO:0000256" key="10">
    <source>
        <dbReference type="RuleBase" id="RU079119"/>
    </source>
</evidence>
<dbReference type="AlphaFoldDB" id="A0AAX4JV18"/>
<evidence type="ECO:0000256" key="1">
    <source>
        <dbReference type="ARBA" id="ARBA00004141"/>
    </source>
</evidence>
<proteinExistence type="inferred from homology"/>
<evidence type="ECO:0000256" key="11">
    <source>
        <dbReference type="SAM" id="MobiDB-lite"/>
    </source>
</evidence>
<sequence length="690" mass="77347">MILEKNENDEAHELMTSPQSLNQGLSLPTRSASVKSFQNDHEAGTGTSVPNGSQHQNGESSLVRKDSLEDTKSFYGVNRPTSPPSSSTGRPSSALSKNTQTDQNSRIRSSSINSNSSSVISPTSRGNIPLPTPKGFLSPKKPNLALRLEKRKERNKNYLSFSSSRSPNPNIQENEEYSMDNDNNNHNDNIELISSNRSTSSPLGQVEEEERVPDTFAGTALKLSELENNSGDNHYQQHQENKRQSKKKPSDLSISLNDTIPNNNLNQGWDRSIGRSVTEMSTPPRTAESELSSDELVNRQERERNQSDDQNAGRIMDLEKGQIEINRISPKSRKSWNPKSKSRSTSPTKYNNNDNDSNVHGRRKYVTYENDNPLTSFWWNGRLITGGDHWYSMIFVIVILLGISGVWIGTTGVWLWVHGREYGLVKGGGIAINIIFVYLFGITSSSLIASAFRDPGIIPRKLDPDPPTHQTEDYWEAWPRELTVNNGKITVKYCETCQSYRPPRSSHCRLCGNCVDGIDHHCSYLHSCVGKRNYFSFLVLLVSATIADIYIIVFSAIHFSLLCHHDHISFGKALSESPGAAVSFLLGVFLTFPILFLSWYHCRLLLYNLTTVEQIRANTSNSLFVTSNRPDNPFASNSLFDNVILASIGRPQFPSWIDANGFEETDKREVNPALINLNWVREREGIQGAF</sequence>
<dbReference type="InterPro" id="IPR001594">
    <property type="entry name" value="Palmitoyltrfase_DHHC"/>
</dbReference>
<dbReference type="RefSeq" id="XP_066076059.1">
    <property type="nucleotide sequence ID" value="XM_066219962.1"/>
</dbReference>
<dbReference type="EMBL" id="CP144102">
    <property type="protein sequence ID" value="WWC89296.1"/>
    <property type="molecule type" value="Genomic_DNA"/>
</dbReference>
<feature type="transmembrane region" description="Helical" evidence="10">
    <location>
        <begin position="534"/>
        <end position="559"/>
    </location>
</feature>
<keyword evidence="5 10" id="KW-0472">Membrane</keyword>
<evidence type="ECO:0000259" key="12">
    <source>
        <dbReference type="Pfam" id="PF01529"/>
    </source>
</evidence>
<keyword evidence="14" id="KW-1185">Reference proteome</keyword>
<accession>A0AAX4JV18</accession>
<feature type="compositionally biased region" description="Basic and acidic residues" evidence="11">
    <location>
        <begin position="1"/>
        <end position="13"/>
    </location>
</feature>
<dbReference type="Pfam" id="PF01529">
    <property type="entry name" value="DHHC"/>
    <property type="match status" value="1"/>
</dbReference>
<feature type="compositionally biased region" description="Low complexity" evidence="11">
    <location>
        <begin position="104"/>
        <end position="125"/>
    </location>
</feature>
<feature type="compositionally biased region" description="Polar residues" evidence="11">
    <location>
        <begin position="252"/>
        <end position="269"/>
    </location>
</feature>
<feature type="domain" description="Palmitoyltransferase DHHC" evidence="12">
    <location>
        <begin position="492"/>
        <end position="616"/>
    </location>
</feature>
<dbReference type="PANTHER" id="PTHR22883">
    <property type="entry name" value="ZINC FINGER DHHC DOMAIN CONTAINING PROTEIN"/>
    <property type="match status" value="1"/>
</dbReference>
<dbReference type="Proteomes" id="UP001355207">
    <property type="component" value="Chromosome 5"/>
</dbReference>
<reference evidence="13 14" key="1">
    <citation type="submission" date="2024-01" db="EMBL/GenBank/DDBJ databases">
        <title>Comparative genomics of Cryptococcus and Kwoniella reveals pathogenesis evolution and contrasting modes of karyotype evolution via chromosome fusion or intercentromeric recombination.</title>
        <authorList>
            <person name="Coelho M.A."/>
            <person name="David-Palma M."/>
            <person name="Shea T."/>
            <person name="Bowers K."/>
            <person name="McGinley-Smith S."/>
            <person name="Mohammad A.W."/>
            <person name="Gnirke A."/>
            <person name="Yurkov A.M."/>
            <person name="Nowrousian M."/>
            <person name="Sun S."/>
            <person name="Cuomo C.A."/>
            <person name="Heitman J."/>
        </authorList>
    </citation>
    <scope>NUCLEOTIDE SEQUENCE [LARGE SCALE GENOMIC DNA]</scope>
    <source>
        <strain evidence="13 14">CBS 6074</strain>
    </source>
</reference>
<evidence type="ECO:0000256" key="7">
    <source>
        <dbReference type="ARBA" id="ARBA00023288"/>
    </source>
</evidence>
<feature type="compositionally biased region" description="Polar residues" evidence="11">
    <location>
        <begin position="157"/>
        <end position="172"/>
    </location>
</feature>
<dbReference type="GO" id="GO:0005783">
    <property type="term" value="C:endoplasmic reticulum"/>
    <property type="evidence" value="ECO:0007669"/>
    <property type="project" value="TreeGrafter"/>
</dbReference>
<evidence type="ECO:0000313" key="14">
    <source>
        <dbReference type="Proteomes" id="UP001355207"/>
    </source>
</evidence>
<feature type="compositionally biased region" description="Polar residues" evidence="11">
    <location>
        <begin position="45"/>
        <end position="60"/>
    </location>
</feature>
<keyword evidence="8 10" id="KW-0012">Acyltransferase</keyword>
<name>A0AAX4JV18_9TREE</name>
<organism evidence="13 14">
    <name type="scientific">Kwoniella dendrophila CBS 6074</name>
    <dbReference type="NCBI Taxonomy" id="1295534"/>
    <lineage>
        <taxon>Eukaryota</taxon>
        <taxon>Fungi</taxon>
        <taxon>Dikarya</taxon>
        <taxon>Basidiomycota</taxon>
        <taxon>Agaricomycotina</taxon>
        <taxon>Tremellomycetes</taxon>
        <taxon>Tremellales</taxon>
        <taxon>Cryptococcaceae</taxon>
        <taxon>Kwoniella</taxon>
    </lineage>
</organism>
<gene>
    <name evidence="13" type="ORF">L201_004217</name>
</gene>
<feature type="transmembrane region" description="Helical" evidence="10">
    <location>
        <begin position="429"/>
        <end position="452"/>
    </location>
</feature>
<dbReference type="GeneID" id="91094887"/>
<feature type="compositionally biased region" description="Basic and acidic residues" evidence="11">
    <location>
        <begin position="296"/>
        <end position="307"/>
    </location>
</feature>
<evidence type="ECO:0000256" key="4">
    <source>
        <dbReference type="ARBA" id="ARBA00022989"/>
    </source>
</evidence>
<feature type="region of interest" description="Disordered" evidence="11">
    <location>
        <begin position="155"/>
        <end position="212"/>
    </location>
</feature>
<feature type="compositionally biased region" description="Polar residues" evidence="11">
    <location>
        <begin position="16"/>
        <end position="37"/>
    </location>
</feature>
<keyword evidence="6" id="KW-0564">Palmitate</keyword>
<dbReference type="InterPro" id="IPR039859">
    <property type="entry name" value="PFA4/ZDH16/20/ERF2-like"/>
</dbReference>
<keyword evidence="4 10" id="KW-1133">Transmembrane helix</keyword>
<feature type="region of interest" description="Disordered" evidence="11">
    <location>
        <begin position="1"/>
        <end position="142"/>
    </location>
</feature>
<feature type="compositionally biased region" description="Basic and acidic residues" evidence="11">
    <location>
        <begin position="62"/>
        <end position="72"/>
    </location>
</feature>
<keyword evidence="2 10" id="KW-0808">Transferase</keyword>
<feature type="region of interest" description="Disordered" evidence="11">
    <location>
        <begin position="229"/>
        <end position="361"/>
    </location>
</feature>
<protein>
    <recommendedName>
        <fullName evidence="10">Palmitoyltransferase</fullName>
        <ecNumber evidence="10">2.3.1.225</ecNumber>
    </recommendedName>
</protein>
<evidence type="ECO:0000256" key="9">
    <source>
        <dbReference type="ARBA" id="ARBA00048048"/>
    </source>
</evidence>
<feature type="compositionally biased region" description="Polar residues" evidence="11">
    <location>
        <begin position="94"/>
        <end position="103"/>
    </location>
</feature>
<evidence type="ECO:0000313" key="13">
    <source>
        <dbReference type="EMBL" id="WWC89296.1"/>
    </source>
</evidence>
<comment type="catalytic activity">
    <reaction evidence="9 10">
        <text>L-cysteinyl-[protein] + hexadecanoyl-CoA = S-hexadecanoyl-L-cysteinyl-[protein] + CoA</text>
        <dbReference type="Rhea" id="RHEA:36683"/>
        <dbReference type="Rhea" id="RHEA-COMP:10131"/>
        <dbReference type="Rhea" id="RHEA-COMP:11032"/>
        <dbReference type="ChEBI" id="CHEBI:29950"/>
        <dbReference type="ChEBI" id="CHEBI:57287"/>
        <dbReference type="ChEBI" id="CHEBI:57379"/>
        <dbReference type="ChEBI" id="CHEBI:74151"/>
        <dbReference type="EC" id="2.3.1.225"/>
    </reaction>
</comment>
<keyword evidence="7" id="KW-0449">Lipoprotein</keyword>